<evidence type="ECO:0000313" key="3">
    <source>
        <dbReference type="Proteomes" id="UP000269721"/>
    </source>
</evidence>
<dbReference type="AlphaFoldDB" id="A0A4P9W7K9"/>
<keyword evidence="1" id="KW-0472">Membrane</keyword>
<feature type="non-terminal residue" evidence="2">
    <location>
        <position position="100"/>
    </location>
</feature>
<dbReference type="PANTHER" id="PTHR28026:SF9">
    <property type="entry name" value="2-HYDROXY-PALMITIC ACID DIOXYGENASE MPO1"/>
    <property type="match status" value="1"/>
</dbReference>
<organism evidence="2 3">
    <name type="scientific">Blyttiomyces helicus</name>
    <dbReference type="NCBI Taxonomy" id="388810"/>
    <lineage>
        <taxon>Eukaryota</taxon>
        <taxon>Fungi</taxon>
        <taxon>Fungi incertae sedis</taxon>
        <taxon>Chytridiomycota</taxon>
        <taxon>Chytridiomycota incertae sedis</taxon>
        <taxon>Chytridiomycetes</taxon>
        <taxon>Chytridiomycetes incertae sedis</taxon>
        <taxon>Blyttiomyces</taxon>
    </lineage>
</organism>
<keyword evidence="1" id="KW-1133">Transmembrane helix</keyword>
<name>A0A4P9W7K9_9FUNG</name>
<accession>A0A4P9W7K9</accession>
<keyword evidence="1" id="KW-0812">Transmembrane</keyword>
<dbReference type="GO" id="GO:0046521">
    <property type="term" value="P:sphingoid catabolic process"/>
    <property type="evidence" value="ECO:0007669"/>
    <property type="project" value="TreeGrafter"/>
</dbReference>
<proteinExistence type="predicted"/>
<feature type="transmembrane region" description="Helical" evidence="1">
    <location>
        <begin position="76"/>
        <end position="96"/>
    </location>
</feature>
<protein>
    <submittedName>
        <fullName evidence="2">Uncharacterized protein</fullName>
    </submittedName>
</protein>
<dbReference type="OrthoDB" id="2124888at2759"/>
<reference evidence="3" key="1">
    <citation type="journal article" date="2018" name="Nat. Microbiol.">
        <title>Leveraging single-cell genomics to expand the fungal tree of life.</title>
        <authorList>
            <person name="Ahrendt S.R."/>
            <person name="Quandt C.A."/>
            <person name="Ciobanu D."/>
            <person name="Clum A."/>
            <person name="Salamov A."/>
            <person name="Andreopoulos B."/>
            <person name="Cheng J.F."/>
            <person name="Woyke T."/>
            <person name="Pelin A."/>
            <person name="Henrissat B."/>
            <person name="Reynolds N.K."/>
            <person name="Benny G.L."/>
            <person name="Smith M.E."/>
            <person name="James T.Y."/>
            <person name="Grigoriev I.V."/>
        </authorList>
    </citation>
    <scope>NUCLEOTIDE SEQUENCE [LARGE SCALE GENOMIC DNA]</scope>
</reference>
<sequence>MSVFNLESQMLQYGQCTNILIHCVFVPTILWTVMVWLTQTPEIATYAYSDYLPLNFALVGTLGYGVYYTILDPVAGALVFPVLISMCHYANVFAGLKDLG</sequence>
<keyword evidence="3" id="KW-1185">Reference proteome</keyword>
<dbReference type="Proteomes" id="UP000269721">
    <property type="component" value="Unassembled WGS sequence"/>
</dbReference>
<gene>
    <name evidence="2" type="ORF">BDK51DRAFT_33533</name>
</gene>
<dbReference type="InterPro" id="IPR009305">
    <property type="entry name" value="Mpo1-like"/>
</dbReference>
<dbReference type="GO" id="GO:0005783">
    <property type="term" value="C:endoplasmic reticulum"/>
    <property type="evidence" value="ECO:0007669"/>
    <property type="project" value="TreeGrafter"/>
</dbReference>
<evidence type="ECO:0000313" key="2">
    <source>
        <dbReference type="EMBL" id="RKO86760.1"/>
    </source>
</evidence>
<evidence type="ECO:0000256" key="1">
    <source>
        <dbReference type="SAM" id="Phobius"/>
    </source>
</evidence>
<dbReference type="EMBL" id="KZ997937">
    <property type="protein sequence ID" value="RKO86760.1"/>
    <property type="molecule type" value="Genomic_DNA"/>
</dbReference>
<dbReference type="GO" id="GO:0016020">
    <property type="term" value="C:membrane"/>
    <property type="evidence" value="ECO:0007669"/>
    <property type="project" value="GOC"/>
</dbReference>
<feature type="transmembrane region" description="Helical" evidence="1">
    <location>
        <begin position="19"/>
        <end position="39"/>
    </location>
</feature>
<feature type="transmembrane region" description="Helical" evidence="1">
    <location>
        <begin position="51"/>
        <end position="70"/>
    </location>
</feature>
<dbReference type="PANTHER" id="PTHR28026">
    <property type="entry name" value="DUF962 DOMAIN PROTEIN (AFU_ORTHOLOGUE AFUA_8G05310)"/>
    <property type="match status" value="1"/>
</dbReference>